<evidence type="ECO:0000313" key="11">
    <source>
        <dbReference type="EMBL" id="KAK6778608.1"/>
    </source>
</evidence>
<evidence type="ECO:0000256" key="2">
    <source>
        <dbReference type="ARBA" id="ARBA00012483"/>
    </source>
</evidence>
<keyword evidence="3" id="KW-0808">Transferase</keyword>
<evidence type="ECO:0000259" key="10">
    <source>
        <dbReference type="PROSITE" id="PS50089"/>
    </source>
</evidence>
<organism evidence="11 12">
    <name type="scientific">Solanum bulbocastanum</name>
    <name type="common">Wild potato</name>
    <dbReference type="NCBI Taxonomy" id="147425"/>
    <lineage>
        <taxon>Eukaryota</taxon>
        <taxon>Viridiplantae</taxon>
        <taxon>Streptophyta</taxon>
        <taxon>Embryophyta</taxon>
        <taxon>Tracheophyta</taxon>
        <taxon>Spermatophyta</taxon>
        <taxon>Magnoliopsida</taxon>
        <taxon>eudicotyledons</taxon>
        <taxon>Gunneridae</taxon>
        <taxon>Pentapetalae</taxon>
        <taxon>asterids</taxon>
        <taxon>lamiids</taxon>
        <taxon>Solanales</taxon>
        <taxon>Solanaceae</taxon>
        <taxon>Solanoideae</taxon>
        <taxon>Solaneae</taxon>
        <taxon>Solanum</taxon>
    </lineage>
</organism>
<keyword evidence="6" id="KW-0833">Ubl conjugation pathway</keyword>
<dbReference type="PANTHER" id="PTHR22937:SF175">
    <property type="entry name" value="RING-TYPE E3 UBIQUITIN TRANSFERASE"/>
    <property type="match status" value="1"/>
</dbReference>
<feature type="compositionally biased region" description="Basic residues" evidence="9">
    <location>
        <begin position="1"/>
        <end position="14"/>
    </location>
</feature>
<evidence type="ECO:0000256" key="6">
    <source>
        <dbReference type="ARBA" id="ARBA00022786"/>
    </source>
</evidence>
<dbReference type="AlphaFoldDB" id="A0AAN8SZ75"/>
<dbReference type="Pfam" id="PF13639">
    <property type="entry name" value="zf-RING_2"/>
    <property type="match status" value="1"/>
</dbReference>
<dbReference type="InterPro" id="IPR045191">
    <property type="entry name" value="MBR1/2-like"/>
</dbReference>
<gene>
    <name evidence="11" type="ORF">RDI58_025326</name>
</gene>
<dbReference type="PROSITE" id="PS50089">
    <property type="entry name" value="ZF_RING_2"/>
    <property type="match status" value="1"/>
</dbReference>
<dbReference type="Proteomes" id="UP001371456">
    <property type="component" value="Unassembled WGS sequence"/>
</dbReference>
<sequence length="144" mass="17032">MSNHRQTHRSSRNRTHVDSSPNYRNHQQCQQQRSYNPRTSRGPNFGAPYNHDNEDDNHDHEVKEDYLLKYLKIRTYYGEDEIDFEVESDICAICQCEYEDEESIGELHCGHKYHTDCIKQGLLNRKVCPICRARVLPFTETVNV</sequence>
<reference evidence="11 12" key="1">
    <citation type="submission" date="2024-02" db="EMBL/GenBank/DDBJ databases">
        <title>de novo genome assembly of Solanum bulbocastanum strain 11H21.</title>
        <authorList>
            <person name="Hosaka A.J."/>
        </authorList>
    </citation>
    <scope>NUCLEOTIDE SEQUENCE [LARGE SCALE GENOMIC DNA]</scope>
    <source>
        <tissue evidence="11">Young leaves</tissue>
    </source>
</reference>
<evidence type="ECO:0000256" key="9">
    <source>
        <dbReference type="SAM" id="MobiDB-lite"/>
    </source>
</evidence>
<evidence type="ECO:0000256" key="1">
    <source>
        <dbReference type="ARBA" id="ARBA00000900"/>
    </source>
</evidence>
<dbReference type="SUPFAM" id="SSF57850">
    <property type="entry name" value="RING/U-box"/>
    <property type="match status" value="1"/>
</dbReference>
<keyword evidence="7" id="KW-0862">Zinc</keyword>
<proteinExistence type="predicted"/>
<protein>
    <recommendedName>
        <fullName evidence="2">RING-type E3 ubiquitin transferase</fullName>
        <ecNumber evidence="2">2.3.2.27</ecNumber>
    </recommendedName>
</protein>
<dbReference type="Gene3D" id="3.30.40.10">
    <property type="entry name" value="Zinc/RING finger domain, C3HC4 (zinc finger)"/>
    <property type="match status" value="1"/>
</dbReference>
<keyword evidence="5 8" id="KW-0863">Zinc-finger</keyword>
<dbReference type="EC" id="2.3.2.27" evidence="2"/>
<dbReference type="InterPro" id="IPR001841">
    <property type="entry name" value="Znf_RING"/>
</dbReference>
<evidence type="ECO:0000313" key="12">
    <source>
        <dbReference type="Proteomes" id="UP001371456"/>
    </source>
</evidence>
<evidence type="ECO:0000256" key="7">
    <source>
        <dbReference type="ARBA" id="ARBA00022833"/>
    </source>
</evidence>
<dbReference type="GO" id="GO:0061630">
    <property type="term" value="F:ubiquitin protein ligase activity"/>
    <property type="evidence" value="ECO:0007669"/>
    <property type="project" value="UniProtKB-EC"/>
</dbReference>
<feature type="domain" description="RING-type" evidence="10">
    <location>
        <begin position="91"/>
        <end position="132"/>
    </location>
</feature>
<evidence type="ECO:0000256" key="3">
    <source>
        <dbReference type="ARBA" id="ARBA00022679"/>
    </source>
</evidence>
<evidence type="ECO:0000256" key="8">
    <source>
        <dbReference type="PROSITE-ProRule" id="PRU00175"/>
    </source>
</evidence>
<dbReference type="InterPro" id="IPR013083">
    <property type="entry name" value="Znf_RING/FYVE/PHD"/>
</dbReference>
<comment type="caution">
    <text evidence="11">The sequence shown here is derived from an EMBL/GenBank/DDBJ whole genome shotgun (WGS) entry which is preliminary data.</text>
</comment>
<keyword evidence="12" id="KW-1185">Reference proteome</keyword>
<accession>A0AAN8SZ75</accession>
<evidence type="ECO:0000256" key="5">
    <source>
        <dbReference type="ARBA" id="ARBA00022771"/>
    </source>
</evidence>
<dbReference type="SMART" id="SM00184">
    <property type="entry name" value="RING"/>
    <property type="match status" value="1"/>
</dbReference>
<dbReference type="GO" id="GO:0008270">
    <property type="term" value="F:zinc ion binding"/>
    <property type="evidence" value="ECO:0007669"/>
    <property type="project" value="UniProtKB-KW"/>
</dbReference>
<feature type="region of interest" description="Disordered" evidence="9">
    <location>
        <begin position="1"/>
        <end position="58"/>
    </location>
</feature>
<evidence type="ECO:0000256" key="4">
    <source>
        <dbReference type="ARBA" id="ARBA00022723"/>
    </source>
</evidence>
<name>A0AAN8SZ75_SOLBU</name>
<dbReference type="EMBL" id="JBANQN010000010">
    <property type="protein sequence ID" value="KAK6778608.1"/>
    <property type="molecule type" value="Genomic_DNA"/>
</dbReference>
<dbReference type="GO" id="GO:0005634">
    <property type="term" value="C:nucleus"/>
    <property type="evidence" value="ECO:0007669"/>
    <property type="project" value="TreeGrafter"/>
</dbReference>
<dbReference type="PANTHER" id="PTHR22937">
    <property type="entry name" value="E3 UBIQUITIN-PROTEIN LIGASE RNF165"/>
    <property type="match status" value="1"/>
</dbReference>
<keyword evidence="4" id="KW-0479">Metal-binding</keyword>
<feature type="compositionally biased region" description="Polar residues" evidence="9">
    <location>
        <begin position="18"/>
        <end position="42"/>
    </location>
</feature>
<comment type="catalytic activity">
    <reaction evidence="1">
        <text>S-ubiquitinyl-[E2 ubiquitin-conjugating enzyme]-L-cysteine + [acceptor protein]-L-lysine = [E2 ubiquitin-conjugating enzyme]-L-cysteine + N(6)-ubiquitinyl-[acceptor protein]-L-lysine.</text>
        <dbReference type="EC" id="2.3.2.27"/>
    </reaction>
</comment>